<evidence type="ECO:0008006" key="6">
    <source>
        <dbReference type="Google" id="ProtNLM"/>
    </source>
</evidence>
<gene>
    <name evidence="4" type="ORF">A1O3_00176</name>
</gene>
<name>W9YQT3_9EURO</name>
<dbReference type="Pfam" id="PF00106">
    <property type="entry name" value="adh_short"/>
    <property type="match status" value="1"/>
</dbReference>
<dbReference type="RefSeq" id="XP_007728516.1">
    <property type="nucleotide sequence ID" value="XM_007730326.1"/>
</dbReference>
<evidence type="ECO:0000256" key="1">
    <source>
        <dbReference type="ARBA" id="ARBA00006484"/>
    </source>
</evidence>
<dbReference type="InterPro" id="IPR036291">
    <property type="entry name" value="NAD(P)-bd_dom_sf"/>
</dbReference>
<dbReference type="Gene3D" id="3.40.50.720">
    <property type="entry name" value="NAD(P)-binding Rossmann-like Domain"/>
    <property type="match status" value="1"/>
</dbReference>
<dbReference type="CDD" id="cd05374">
    <property type="entry name" value="17beta-HSD-like_SDR_c"/>
    <property type="match status" value="1"/>
</dbReference>
<accession>W9YQT3</accession>
<dbReference type="PANTHER" id="PTHR43976:SF16">
    <property type="entry name" value="SHORT-CHAIN DEHYDROGENASE_REDUCTASE FAMILY PROTEIN"/>
    <property type="match status" value="1"/>
</dbReference>
<organism evidence="4 5">
    <name type="scientific">Capronia epimyces CBS 606.96</name>
    <dbReference type="NCBI Taxonomy" id="1182542"/>
    <lineage>
        <taxon>Eukaryota</taxon>
        <taxon>Fungi</taxon>
        <taxon>Dikarya</taxon>
        <taxon>Ascomycota</taxon>
        <taxon>Pezizomycotina</taxon>
        <taxon>Eurotiomycetes</taxon>
        <taxon>Chaetothyriomycetidae</taxon>
        <taxon>Chaetothyriales</taxon>
        <taxon>Herpotrichiellaceae</taxon>
        <taxon>Capronia</taxon>
    </lineage>
</organism>
<comment type="caution">
    <text evidence="4">The sequence shown here is derived from an EMBL/GenBank/DDBJ whole genome shotgun (WGS) entry which is preliminary data.</text>
</comment>
<dbReference type="InterPro" id="IPR002347">
    <property type="entry name" value="SDR_fam"/>
</dbReference>
<comment type="similarity">
    <text evidence="1 3">Belongs to the short-chain dehydrogenases/reductases (SDR) family.</text>
</comment>
<reference evidence="4 5" key="1">
    <citation type="submission" date="2013-03" db="EMBL/GenBank/DDBJ databases">
        <title>The Genome Sequence of Capronia epimyces CBS 606.96.</title>
        <authorList>
            <consortium name="The Broad Institute Genomics Platform"/>
            <person name="Cuomo C."/>
            <person name="de Hoog S."/>
            <person name="Gorbushina A."/>
            <person name="Walker B."/>
            <person name="Young S.K."/>
            <person name="Zeng Q."/>
            <person name="Gargeya S."/>
            <person name="Fitzgerald M."/>
            <person name="Haas B."/>
            <person name="Abouelleil A."/>
            <person name="Allen A.W."/>
            <person name="Alvarado L."/>
            <person name="Arachchi H.M."/>
            <person name="Berlin A.M."/>
            <person name="Chapman S.B."/>
            <person name="Gainer-Dewar J."/>
            <person name="Goldberg J."/>
            <person name="Griggs A."/>
            <person name="Gujja S."/>
            <person name="Hansen M."/>
            <person name="Howarth C."/>
            <person name="Imamovic A."/>
            <person name="Ireland A."/>
            <person name="Larimer J."/>
            <person name="McCowan C."/>
            <person name="Murphy C."/>
            <person name="Pearson M."/>
            <person name="Poon T.W."/>
            <person name="Priest M."/>
            <person name="Roberts A."/>
            <person name="Saif S."/>
            <person name="Shea T."/>
            <person name="Sisk P."/>
            <person name="Sykes S."/>
            <person name="Wortman J."/>
            <person name="Nusbaum C."/>
            <person name="Birren B."/>
        </authorList>
    </citation>
    <scope>NUCLEOTIDE SEQUENCE [LARGE SCALE GENOMIC DNA]</scope>
    <source>
        <strain evidence="4 5">CBS 606.96</strain>
    </source>
</reference>
<sequence length="302" mass="32381">MAAAGEKDVWFITGCSSGIGAALAKHIYDAGCSIIATARKPDTLAYLPDEPNVLKLALDITDPDQVAHVVKAGVERFGRLDVVVNNAGYGLTADSENVPDAEARAQLETNFWGAVSVTKAALPVLRETNPVGKGGLIIQISSVGGRVCFPGKFALEGYTEALAKEMHPDWNIKFLIIQLGSFKTKFADNIHLVARHPAYRDPKCGYNQLAAYFENQAESSKHWTDPAACAKVLYEVASTRNQSPLPVRLSLGADAHSLIQLELEKALREHEDWKSVARSTTSGSGFDAVEIVSSISKGSAAS</sequence>
<dbReference type="STRING" id="1182542.W9YQT3"/>
<dbReference type="eggNOG" id="KOG1205">
    <property type="taxonomic scope" value="Eukaryota"/>
</dbReference>
<evidence type="ECO:0000313" key="5">
    <source>
        <dbReference type="Proteomes" id="UP000019478"/>
    </source>
</evidence>
<dbReference type="GeneID" id="19164316"/>
<proteinExistence type="inferred from homology"/>
<dbReference type="Proteomes" id="UP000019478">
    <property type="component" value="Unassembled WGS sequence"/>
</dbReference>
<dbReference type="EMBL" id="AMGY01000001">
    <property type="protein sequence ID" value="EXJ91626.1"/>
    <property type="molecule type" value="Genomic_DNA"/>
</dbReference>
<dbReference type="InterPro" id="IPR051911">
    <property type="entry name" value="SDR_oxidoreductase"/>
</dbReference>
<dbReference type="OrthoDB" id="1274115at2759"/>
<dbReference type="PANTHER" id="PTHR43976">
    <property type="entry name" value="SHORT CHAIN DEHYDROGENASE"/>
    <property type="match status" value="1"/>
</dbReference>
<evidence type="ECO:0000256" key="2">
    <source>
        <dbReference type="ARBA" id="ARBA00023002"/>
    </source>
</evidence>
<keyword evidence="2" id="KW-0560">Oxidoreductase</keyword>
<protein>
    <recommendedName>
        <fullName evidence="6">Oxidoreductase</fullName>
    </recommendedName>
</protein>
<keyword evidence="5" id="KW-1185">Reference proteome</keyword>
<dbReference type="SUPFAM" id="SSF51735">
    <property type="entry name" value="NAD(P)-binding Rossmann-fold domains"/>
    <property type="match status" value="1"/>
</dbReference>
<dbReference type="PRINTS" id="PR00081">
    <property type="entry name" value="GDHRDH"/>
</dbReference>
<evidence type="ECO:0000313" key="4">
    <source>
        <dbReference type="EMBL" id="EXJ91626.1"/>
    </source>
</evidence>
<dbReference type="GO" id="GO:0016491">
    <property type="term" value="F:oxidoreductase activity"/>
    <property type="evidence" value="ECO:0007669"/>
    <property type="project" value="UniProtKB-KW"/>
</dbReference>
<evidence type="ECO:0000256" key="3">
    <source>
        <dbReference type="RuleBase" id="RU000363"/>
    </source>
</evidence>
<dbReference type="PRINTS" id="PR00080">
    <property type="entry name" value="SDRFAMILY"/>
</dbReference>
<dbReference type="HOGENOM" id="CLU_010194_2_9_1"/>
<dbReference type="AlphaFoldDB" id="W9YQT3"/>